<dbReference type="OrthoDB" id="9811552at2"/>
<protein>
    <submittedName>
        <fullName evidence="1">Uncharacterized protein</fullName>
    </submittedName>
</protein>
<reference evidence="1 2" key="1">
    <citation type="submission" date="2019-07" db="EMBL/GenBank/DDBJ databases">
        <title>Complete Genome Sequence of Leptotrichia goodfellowii Strain JCM 16774.</title>
        <authorList>
            <person name="Watanabe S."/>
            <person name="Cui L."/>
        </authorList>
    </citation>
    <scope>NUCLEOTIDE SEQUENCE [LARGE SCALE GENOMIC DNA]</scope>
    <source>
        <strain evidence="1 2">JCM16774</strain>
    </source>
</reference>
<proteinExistence type="predicted"/>
<evidence type="ECO:0000313" key="2">
    <source>
        <dbReference type="Proteomes" id="UP000321606"/>
    </source>
</evidence>
<dbReference type="GO" id="GO:0003676">
    <property type="term" value="F:nucleic acid binding"/>
    <property type="evidence" value="ECO:0007669"/>
    <property type="project" value="InterPro"/>
</dbReference>
<dbReference type="SUPFAM" id="SSF55658">
    <property type="entry name" value="L9 N-domain-like"/>
    <property type="match status" value="1"/>
</dbReference>
<dbReference type="InterPro" id="IPR037056">
    <property type="entry name" value="RNase_H1_N_sf"/>
</dbReference>
<dbReference type="RefSeq" id="WP_026737217.1">
    <property type="nucleotide sequence ID" value="NZ_AP019822.1"/>
</dbReference>
<evidence type="ECO:0000313" key="1">
    <source>
        <dbReference type="EMBL" id="BBM35710.1"/>
    </source>
</evidence>
<dbReference type="InterPro" id="IPR011320">
    <property type="entry name" value="RNase_H1_N"/>
</dbReference>
<dbReference type="Gene3D" id="3.40.970.10">
    <property type="entry name" value="Ribonuclease H1, N-terminal domain"/>
    <property type="match status" value="1"/>
</dbReference>
<dbReference type="AlphaFoldDB" id="A0A510J8T8"/>
<dbReference type="InterPro" id="IPR036397">
    <property type="entry name" value="RNaseH_sf"/>
</dbReference>
<dbReference type="Proteomes" id="UP000321606">
    <property type="component" value="Chromosome"/>
</dbReference>
<organism evidence="1 2">
    <name type="scientific">Pseudoleptotrichia goodfellowii</name>
    <dbReference type="NCBI Taxonomy" id="157692"/>
    <lineage>
        <taxon>Bacteria</taxon>
        <taxon>Fusobacteriati</taxon>
        <taxon>Fusobacteriota</taxon>
        <taxon>Fusobacteriia</taxon>
        <taxon>Fusobacteriales</taxon>
        <taxon>Leptotrichiaceae</taxon>
        <taxon>Pseudoleptotrichia</taxon>
    </lineage>
</organism>
<dbReference type="EMBL" id="AP019822">
    <property type="protein sequence ID" value="BBM35710.1"/>
    <property type="molecule type" value="Genomic_DNA"/>
</dbReference>
<dbReference type="KEGG" id="lgo:JCM16774_0639"/>
<dbReference type="STRING" id="714315.GCA_000516535_00638"/>
<gene>
    <name evidence="1" type="ORF">JCM16774_0639</name>
</gene>
<dbReference type="InterPro" id="IPR009027">
    <property type="entry name" value="Ribosomal_bL9/RNase_H1_N"/>
</dbReference>
<accession>A0A510J8T8</accession>
<sequence>MSKKPKIYAYLLTETNERGIIYTWEECQNKVKGKKARYKSFKTEDEASAWLKSGAEYESKEKKDEKFDELISKLDRKAVYFDAGTGRGKGVEVRITDFNGESLLYKVLDKKKINDFGNYYLSKGRTNNFGELTGLYAALKYALKYDINKICGDSSLIIDYWSKGRYNKDGLEEDTINLIKRVTLMRSEFEKKKGKIEKISGDVNPADLGFHK</sequence>
<dbReference type="InterPro" id="IPR012337">
    <property type="entry name" value="RNaseH-like_sf"/>
</dbReference>
<dbReference type="Gene3D" id="3.30.420.10">
    <property type="entry name" value="Ribonuclease H-like superfamily/Ribonuclease H"/>
    <property type="match status" value="1"/>
</dbReference>
<dbReference type="Pfam" id="PF01693">
    <property type="entry name" value="Cauli_VI"/>
    <property type="match status" value="1"/>
</dbReference>
<dbReference type="SUPFAM" id="SSF53098">
    <property type="entry name" value="Ribonuclease H-like"/>
    <property type="match status" value="1"/>
</dbReference>
<name>A0A510J8T8_9FUSO</name>